<sequence>HLGFNVYVVGETITPALEKNDLLIAISGSGTTRLVVTAAQIAKEVGASIVAITSHAESPLGRLADYLMIIPGRSKVAKEEDYNARQMLGEHEPLAPLGTLFEVTTMIFLDGVITELMYRLGRTEKDMLSRHAVIE</sequence>
<name>A0A497ER63_9CREN</name>
<dbReference type="Proteomes" id="UP000278475">
    <property type="component" value="Unassembled WGS sequence"/>
</dbReference>
<dbReference type="SUPFAM" id="SSF53697">
    <property type="entry name" value="SIS domain"/>
    <property type="match status" value="1"/>
</dbReference>
<feature type="domain" description="SIS" evidence="2">
    <location>
        <begin position="1"/>
        <end position="122"/>
    </location>
</feature>
<dbReference type="PANTHER" id="PTHR43443">
    <property type="entry name" value="3-HEXULOSE-6-PHOSPHATE ISOMERASE"/>
    <property type="match status" value="1"/>
</dbReference>
<dbReference type="AlphaFoldDB" id="A0A497ER63"/>
<protein>
    <submittedName>
        <fullName evidence="3">6-phospho-3-hexuloisomerase</fullName>
    </submittedName>
</protein>
<dbReference type="InterPro" id="IPR017552">
    <property type="entry name" value="PHI/rmpB"/>
</dbReference>
<dbReference type="PANTHER" id="PTHR43443:SF1">
    <property type="entry name" value="3-HEXULOSE-6-PHOSPHATE ISOMERASE"/>
    <property type="match status" value="1"/>
</dbReference>
<dbReference type="EMBL" id="QMQV01000020">
    <property type="protein sequence ID" value="RLE49864.1"/>
    <property type="molecule type" value="Genomic_DNA"/>
</dbReference>
<feature type="non-terminal residue" evidence="3">
    <location>
        <position position="1"/>
    </location>
</feature>
<dbReference type="InterPro" id="IPR001347">
    <property type="entry name" value="SIS_dom"/>
</dbReference>
<comment type="similarity">
    <text evidence="1">Belongs to the SIS family. PHI subfamily.</text>
</comment>
<dbReference type="GO" id="GO:0016853">
    <property type="term" value="F:isomerase activity"/>
    <property type="evidence" value="ECO:0007669"/>
    <property type="project" value="UniProtKB-KW"/>
</dbReference>
<gene>
    <name evidence="3" type="ORF">DRJ31_03490</name>
</gene>
<comment type="caution">
    <text evidence="3">The sequence shown here is derived from an EMBL/GenBank/DDBJ whole genome shotgun (WGS) entry which is preliminary data.</text>
</comment>
<evidence type="ECO:0000313" key="3">
    <source>
        <dbReference type="EMBL" id="RLE49864.1"/>
    </source>
</evidence>
<evidence type="ECO:0000259" key="2">
    <source>
        <dbReference type="PROSITE" id="PS51464"/>
    </source>
</evidence>
<reference evidence="3 4" key="1">
    <citation type="submission" date="2018-06" db="EMBL/GenBank/DDBJ databases">
        <title>Extensive metabolic versatility and redundancy in microbially diverse, dynamic hydrothermal sediments.</title>
        <authorList>
            <person name="Dombrowski N."/>
            <person name="Teske A."/>
            <person name="Baker B.J."/>
        </authorList>
    </citation>
    <scope>NUCLEOTIDE SEQUENCE [LARGE SCALE GENOMIC DNA]</scope>
    <source>
        <strain evidence="3">B66_G16</strain>
    </source>
</reference>
<evidence type="ECO:0000256" key="1">
    <source>
        <dbReference type="ARBA" id="ARBA00009235"/>
    </source>
</evidence>
<proteinExistence type="inferred from homology"/>
<dbReference type="Pfam" id="PF01380">
    <property type="entry name" value="SIS"/>
    <property type="match status" value="1"/>
</dbReference>
<dbReference type="GO" id="GO:1901135">
    <property type="term" value="P:carbohydrate derivative metabolic process"/>
    <property type="evidence" value="ECO:0007669"/>
    <property type="project" value="InterPro"/>
</dbReference>
<dbReference type="InterPro" id="IPR046348">
    <property type="entry name" value="SIS_dom_sf"/>
</dbReference>
<evidence type="ECO:0000313" key="4">
    <source>
        <dbReference type="Proteomes" id="UP000278475"/>
    </source>
</evidence>
<dbReference type="GO" id="GO:0097367">
    <property type="term" value="F:carbohydrate derivative binding"/>
    <property type="evidence" value="ECO:0007669"/>
    <property type="project" value="InterPro"/>
</dbReference>
<organism evidence="3 4">
    <name type="scientific">Thermoproteota archaeon</name>
    <dbReference type="NCBI Taxonomy" id="2056631"/>
    <lineage>
        <taxon>Archaea</taxon>
        <taxon>Thermoproteota</taxon>
    </lineage>
</organism>
<dbReference type="PROSITE" id="PS51464">
    <property type="entry name" value="SIS"/>
    <property type="match status" value="1"/>
</dbReference>
<dbReference type="Gene3D" id="3.40.50.10490">
    <property type="entry name" value="Glucose-6-phosphate isomerase like protein, domain 1"/>
    <property type="match status" value="1"/>
</dbReference>
<accession>A0A497ER63</accession>